<dbReference type="AlphaFoldDB" id="A0A562BM53"/>
<gene>
    <name evidence="1" type="ORF">L602_002200000640</name>
</gene>
<name>A0A562BM53_9BURK</name>
<dbReference type="EMBL" id="VLJN01000015">
    <property type="protein sequence ID" value="TWG86009.1"/>
    <property type="molecule type" value="Genomic_DNA"/>
</dbReference>
<dbReference type="OrthoDB" id="8687735at2"/>
<evidence type="ECO:0000313" key="1">
    <source>
        <dbReference type="EMBL" id="TWG86009.1"/>
    </source>
</evidence>
<sequence>MNAHFDTKLTDQLERDLIEREITAPRLGLAYDVKRAIAAVQALFGRLQADARDAKIAFANG</sequence>
<evidence type="ECO:0000313" key="2">
    <source>
        <dbReference type="Proteomes" id="UP000318141"/>
    </source>
</evidence>
<keyword evidence="2" id="KW-1185">Reference proteome</keyword>
<organism evidence="1 2">
    <name type="scientific">Cupriavidus gilardii J11</name>
    <dbReference type="NCBI Taxonomy" id="936133"/>
    <lineage>
        <taxon>Bacteria</taxon>
        <taxon>Pseudomonadati</taxon>
        <taxon>Pseudomonadota</taxon>
        <taxon>Betaproteobacteria</taxon>
        <taxon>Burkholderiales</taxon>
        <taxon>Burkholderiaceae</taxon>
        <taxon>Cupriavidus</taxon>
    </lineage>
</organism>
<protein>
    <submittedName>
        <fullName evidence="1">Uncharacterized protein</fullName>
    </submittedName>
</protein>
<proteinExistence type="predicted"/>
<reference evidence="1 2" key="1">
    <citation type="submission" date="2019-07" db="EMBL/GenBank/DDBJ databases">
        <title>Genome sequencing of lignin-degrading bacterial isolates.</title>
        <authorList>
            <person name="Gladden J."/>
        </authorList>
    </citation>
    <scope>NUCLEOTIDE SEQUENCE [LARGE SCALE GENOMIC DNA]</scope>
    <source>
        <strain evidence="1 2">J11</strain>
    </source>
</reference>
<accession>A0A562BM53</accession>
<comment type="caution">
    <text evidence="1">The sequence shown here is derived from an EMBL/GenBank/DDBJ whole genome shotgun (WGS) entry which is preliminary data.</text>
</comment>
<dbReference type="Proteomes" id="UP000318141">
    <property type="component" value="Unassembled WGS sequence"/>
</dbReference>